<dbReference type="EMBL" id="ML120378">
    <property type="protein sequence ID" value="RPB00706.1"/>
    <property type="molecule type" value="Genomic_DNA"/>
</dbReference>
<evidence type="ECO:0000313" key="1">
    <source>
        <dbReference type="EMBL" id="RPB00706.1"/>
    </source>
</evidence>
<organism evidence="1 2">
    <name type="scientific">Choiromyces venosus 120613-1</name>
    <dbReference type="NCBI Taxonomy" id="1336337"/>
    <lineage>
        <taxon>Eukaryota</taxon>
        <taxon>Fungi</taxon>
        <taxon>Dikarya</taxon>
        <taxon>Ascomycota</taxon>
        <taxon>Pezizomycotina</taxon>
        <taxon>Pezizomycetes</taxon>
        <taxon>Pezizales</taxon>
        <taxon>Tuberaceae</taxon>
        <taxon>Choiromyces</taxon>
    </lineage>
</organism>
<reference evidence="1 2" key="1">
    <citation type="journal article" date="2018" name="Nat. Ecol. Evol.">
        <title>Pezizomycetes genomes reveal the molecular basis of ectomycorrhizal truffle lifestyle.</title>
        <authorList>
            <person name="Murat C."/>
            <person name="Payen T."/>
            <person name="Noel B."/>
            <person name="Kuo A."/>
            <person name="Morin E."/>
            <person name="Chen J."/>
            <person name="Kohler A."/>
            <person name="Krizsan K."/>
            <person name="Balestrini R."/>
            <person name="Da Silva C."/>
            <person name="Montanini B."/>
            <person name="Hainaut M."/>
            <person name="Levati E."/>
            <person name="Barry K.W."/>
            <person name="Belfiori B."/>
            <person name="Cichocki N."/>
            <person name="Clum A."/>
            <person name="Dockter R.B."/>
            <person name="Fauchery L."/>
            <person name="Guy J."/>
            <person name="Iotti M."/>
            <person name="Le Tacon F."/>
            <person name="Lindquist E.A."/>
            <person name="Lipzen A."/>
            <person name="Malagnac F."/>
            <person name="Mello A."/>
            <person name="Molinier V."/>
            <person name="Miyauchi S."/>
            <person name="Poulain J."/>
            <person name="Riccioni C."/>
            <person name="Rubini A."/>
            <person name="Sitrit Y."/>
            <person name="Splivallo R."/>
            <person name="Traeger S."/>
            <person name="Wang M."/>
            <person name="Zifcakova L."/>
            <person name="Wipf D."/>
            <person name="Zambonelli A."/>
            <person name="Paolocci F."/>
            <person name="Nowrousian M."/>
            <person name="Ottonello S."/>
            <person name="Baldrian P."/>
            <person name="Spatafora J.W."/>
            <person name="Henrissat B."/>
            <person name="Nagy L.G."/>
            <person name="Aury J.M."/>
            <person name="Wincker P."/>
            <person name="Grigoriev I.V."/>
            <person name="Bonfante P."/>
            <person name="Martin F.M."/>
        </authorList>
    </citation>
    <scope>NUCLEOTIDE SEQUENCE [LARGE SCALE GENOMIC DNA]</scope>
    <source>
        <strain evidence="1 2">120613-1</strain>
    </source>
</reference>
<sequence>MVSPRHAIIRNIFPQTFPYCTRPPVDLRFIPHHQNYICPTLPAKVLPYIPVITHTLPMLSQSKNQDLPDKTCTSSRHAEPEHLSPNLVWALRCAQIICRTDF</sequence>
<name>A0A3N4JQV0_9PEZI</name>
<keyword evidence="2" id="KW-1185">Reference proteome</keyword>
<gene>
    <name evidence="1" type="ORF">L873DRAFT_1804796</name>
</gene>
<proteinExistence type="predicted"/>
<evidence type="ECO:0000313" key="2">
    <source>
        <dbReference type="Proteomes" id="UP000276215"/>
    </source>
</evidence>
<protein>
    <submittedName>
        <fullName evidence="1">Uncharacterized protein</fullName>
    </submittedName>
</protein>
<accession>A0A3N4JQV0</accession>
<dbReference type="AlphaFoldDB" id="A0A3N4JQV0"/>
<dbReference type="Proteomes" id="UP000276215">
    <property type="component" value="Unassembled WGS sequence"/>
</dbReference>